<organism evidence="11 12">
    <name type="scientific">Azospirillum humicireducens</name>
    <dbReference type="NCBI Taxonomy" id="1226968"/>
    <lineage>
        <taxon>Bacteria</taxon>
        <taxon>Pseudomonadati</taxon>
        <taxon>Pseudomonadota</taxon>
        <taxon>Alphaproteobacteria</taxon>
        <taxon>Rhodospirillales</taxon>
        <taxon>Azospirillaceae</taxon>
        <taxon>Azospirillum</taxon>
    </lineage>
</organism>
<evidence type="ECO:0000313" key="12">
    <source>
        <dbReference type="Proteomes" id="UP000077405"/>
    </source>
</evidence>
<evidence type="ECO:0000256" key="7">
    <source>
        <dbReference type="ARBA" id="ARBA00022993"/>
    </source>
</evidence>
<feature type="domain" description="Cytidyltransferase-like" evidence="10">
    <location>
        <begin position="16"/>
        <end position="148"/>
    </location>
</feature>
<dbReference type="GO" id="GO:0004595">
    <property type="term" value="F:pantetheine-phosphate adenylyltransferase activity"/>
    <property type="evidence" value="ECO:0007669"/>
    <property type="project" value="UniProtKB-UniRule"/>
</dbReference>
<proteinExistence type="inferred from homology"/>
<feature type="binding site" evidence="9">
    <location>
        <position position="88"/>
    </location>
    <ligand>
        <name>substrate</name>
    </ligand>
</feature>
<evidence type="ECO:0000259" key="10">
    <source>
        <dbReference type="Pfam" id="PF01467"/>
    </source>
</evidence>
<dbReference type="InterPro" id="IPR004821">
    <property type="entry name" value="Cyt_trans-like"/>
</dbReference>
<feature type="binding site" evidence="9">
    <location>
        <position position="20"/>
    </location>
    <ligand>
        <name>substrate</name>
    </ligand>
</feature>
<evidence type="ECO:0000256" key="8">
    <source>
        <dbReference type="ARBA" id="ARBA00029346"/>
    </source>
</evidence>
<dbReference type="Gene3D" id="3.40.50.620">
    <property type="entry name" value="HUPs"/>
    <property type="match status" value="1"/>
</dbReference>
<sequence length="187" mass="20635">MATSQTETSKGRRIGVYPGTFDPITNGHMDIIQRAARQVDHLIIGVARNAGKGPLYSTDERVAMVREDVAALNAGGASIEVRAFDNLLMHFAIEMNASVIIRGLRAVSDFEYEFQMAGMNARLNPKVETIFLMSSEKHQFISSRFVKEIGRLGGDIRHFVSARVAERLSERFAFEAGNGTTPTTNQT</sequence>
<dbReference type="InterPro" id="IPR014729">
    <property type="entry name" value="Rossmann-like_a/b/a_fold"/>
</dbReference>
<comment type="subunit">
    <text evidence="9">Homohexamer.</text>
</comment>
<keyword evidence="6 9" id="KW-0460">Magnesium</keyword>
<dbReference type="KEGG" id="ahu:A6A40_05675"/>
<evidence type="ECO:0000256" key="4">
    <source>
        <dbReference type="ARBA" id="ARBA00022741"/>
    </source>
</evidence>
<dbReference type="SUPFAM" id="SSF52374">
    <property type="entry name" value="Nucleotidylyl transferase"/>
    <property type="match status" value="1"/>
</dbReference>
<dbReference type="NCBIfam" id="TIGR01510">
    <property type="entry name" value="coaD_prev_kdtB"/>
    <property type="match status" value="1"/>
</dbReference>
<evidence type="ECO:0000256" key="2">
    <source>
        <dbReference type="ARBA" id="ARBA00022679"/>
    </source>
</evidence>
<gene>
    <name evidence="9" type="primary">coaD</name>
    <name evidence="11" type="ORF">A6A40_05675</name>
</gene>
<dbReference type="HAMAP" id="MF_00151">
    <property type="entry name" value="PPAT_bact"/>
    <property type="match status" value="1"/>
</dbReference>
<dbReference type="RefSeq" id="WP_063634540.1">
    <property type="nucleotide sequence ID" value="NZ_CP015285.1"/>
</dbReference>
<accession>A0A160JF03</accession>
<keyword evidence="1 9" id="KW-0963">Cytoplasm</keyword>
<reference evidence="11 12" key="1">
    <citation type="journal article" date="2013" name="Int. J. Syst. Evol. Microbiol.">
        <title>Azospirillum humicireducens sp. nov., a nitrogen-fixing bacterium isolated from a microbial fuel cell.</title>
        <authorList>
            <person name="Zhou S."/>
            <person name="Han L."/>
            <person name="Wang Y."/>
            <person name="Yang G."/>
            <person name="Zhuang L."/>
            <person name="Hu P."/>
        </authorList>
    </citation>
    <scope>NUCLEOTIDE SEQUENCE [LARGE SCALE GENOMIC DNA]</scope>
    <source>
        <strain evidence="11 12">SgZ-5</strain>
    </source>
</reference>
<name>A0A160JF03_9PROT</name>
<comment type="catalytic activity">
    <reaction evidence="8 9">
        <text>(R)-4'-phosphopantetheine + ATP + H(+) = 3'-dephospho-CoA + diphosphate</text>
        <dbReference type="Rhea" id="RHEA:19801"/>
        <dbReference type="ChEBI" id="CHEBI:15378"/>
        <dbReference type="ChEBI" id="CHEBI:30616"/>
        <dbReference type="ChEBI" id="CHEBI:33019"/>
        <dbReference type="ChEBI" id="CHEBI:57328"/>
        <dbReference type="ChEBI" id="CHEBI:61723"/>
        <dbReference type="EC" id="2.7.7.3"/>
    </reaction>
</comment>
<feature type="binding site" evidence="9">
    <location>
        <begin position="20"/>
        <end position="21"/>
    </location>
    <ligand>
        <name>ATP</name>
        <dbReference type="ChEBI" id="CHEBI:30616"/>
    </ligand>
</feature>
<dbReference type="STRING" id="1226968.A6A40_05675"/>
<feature type="binding site" evidence="9">
    <location>
        <position position="102"/>
    </location>
    <ligand>
        <name>substrate</name>
    </ligand>
</feature>
<keyword evidence="3 9" id="KW-0548">Nucleotidyltransferase</keyword>
<dbReference type="GO" id="GO:0005524">
    <property type="term" value="F:ATP binding"/>
    <property type="evidence" value="ECO:0007669"/>
    <property type="project" value="UniProtKB-KW"/>
</dbReference>
<keyword evidence="12" id="KW-1185">Reference proteome</keyword>
<dbReference type="InterPro" id="IPR001980">
    <property type="entry name" value="PPAT"/>
</dbReference>
<comment type="similarity">
    <text evidence="9">Belongs to the bacterial CoaD family.</text>
</comment>
<evidence type="ECO:0000256" key="5">
    <source>
        <dbReference type="ARBA" id="ARBA00022840"/>
    </source>
</evidence>
<dbReference type="GO" id="GO:0015937">
    <property type="term" value="P:coenzyme A biosynthetic process"/>
    <property type="evidence" value="ECO:0007669"/>
    <property type="project" value="UniProtKB-UniRule"/>
</dbReference>
<dbReference type="PANTHER" id="PTHR21342:SF1">
    <property type="entry name" value="PHOSPHOPANTETHEINE ADENYLYLTRANSFERASE"/>
    <property type="match status" value="1"/>
</dbReference>
<evidence type="ECO:0000313" key="11">
    <source>
        <dbReference type="EMBL" id="ANC91435.1"/>
    </source>
</evidence>
<comment type="function">
    <text evidence="9">Reversibly transfers an adenylyl group from ATP to 4'-phosphopantetheine, yielding dephospho-CoA (dPCoA) and pyrophosphate.</text>
</comment>
<feature type="binding site" evidence="9">
    <location>
        <position position="113"/>
    </location>
    <ligand>
        <name>ATP</name>
        <dbReference type="ChEBI" id="CHEBI:30616"/>
    </ligand>
</feature>
<evidence type="ECO:0000256" key="9">
    <source>
        <dbReference type="HAMAP-Rule" id="MF_00151"/>
    </source>
</evidence>
<dbReference type="Pfam" id="PF01467">
    <property type="entry name" value="CTP_transf_like"/>
    <property type="match status" value="1"/>
</dbReference>
<keyword evidence="7 9" id="KW-0173">Coenzyme A biosynthesis</keyword>
<dbReference type="CDD" id="cd02163">
    <property type="entry name" value="PPAT"/>
    <property type="match status" value="1"/>
</dbReference>
<comment type="subcellular location">
    <subcellularLocation>
        <location evidence="9">Cytoplasm</location>
    </subcellularLocation>
</comment>
<dbReference type="PRINTS" id="PR01020">
    <property type="entry name" value="LPSBIOSNTHSS"/>
</dbReference>
<feature type="binding site" evidence="9">
    <location>
        <position position="28"/>
    </location>
    <ligand>
        <name>ATP</name>
        <dbReference type="ChEBI" id="CHEBI:30616"/>
    </ligand>
</feature>
<evidence type="ECO:0000256" key="3">
    <source>
        <dbReference type="ARBA" id="ARBA00022695"/>
    </source>
</evidence>
<dbReference type="AlphaFoldDB" id="A0A160JF03"/>
<feature type="binding site" evidence="9">
    <location>
        <position position="52"/>
    </location>
    <ligand>
        <name>substrate</name>
    </ligand>
</feature>
<keyword evidence="4 9" id="KW-0547">Nucleotide-binding</keyword>
<protein>
    <recommendedName>
        <fullName evidence="9">Phosphopantetheine adenylyltransferase</fullName>
        <ecNumber evidence="9">2.7.7.3</ecNumber>
    </recommendedName>
    <alternativeName>
        <fullName evidence="9">Dephospho-CoA pyrophosphorylase</fullName>
    </alternativeName>
    <alternativeName>
        <fullName evidence="9">Pantetheine-phosphate adenylyltransferase</fullName>
        <shortName evidence="9">PPAT</shortName>
    </alternativeName>
</protein>
<dbReference type="EC" id="2.7.7.3" evidence="9"/>
<comment type="cofactor">
    <cofactor evidence="9">
        <name>Mg(2+)</name>
        <dbReference type="ChEBI" id="CHEBI:18420"/>
    </cofactor>
</comment>
<keyword evidence="5 9" id="KW-0067">ATP-binding</keyword>
<comment type="pathway">
    <text evidence="9">Cofactor biosynthesis; coenzyme A biosynthesis; CoA from (R)-pantothenate: step 4/5.</text>
</comment>
<dbReference type="EMBL" id="CP015285">
    <property type="protein sequence ID" value="ANC91435.1"/>
    <property type="molecule type" value="Genomic_DNA"/>
</dbReference>
<feature type="binding site" evidence="9">
    <location>
        <begin position="138"/>
        <end position="144"/>
    </location>
    <ligand>
        <name>ATP</name>
        <dbReference type="ChEBI" id="CHEBI:30616"/>
    </ligand>
</feature>
<evidence type="ECO:0000256" key="1">
    <source>
        <dbReference type="ARBA" id="ARBA00022490"/>
    </source>
</evidence>
<dbReference type="OrthoDB" id="9806661at2"/>
<dbReference type="UniPathway" id="UPA00241">
    <property type="reaction ID" value="UER00355"/>
</dbReference>
<dbReference type="NCBIfam" id="TIGR00125">
    <property type="entry name" value="cyt_tran_rel"/>
    <property type="match status" value="1"/>
</dbReference>
<feature type="binding site" evidence="9">
    <location>
        <begin position="103"/>
        <end position="105"/>
    </location>
    <ligand>
        <name>ATP</name>
        <dbReference type="ChEBI" id="CHEBI:30616"/>
    </ligand>
</feature>
<dbReference type="PANTHER" id="PTHR21342">
    <property type="entry name" value="PHOSPHOPANTETHEINE ADENYLYLTRANSFERASE"/>
    <property type="match status" value="1"/>
</dbReference>
<dbReference type="GO" id="GO:0005737">
    <property type="term" value="C:cytoplasm"/>
    <property type="evidence" value="ECO:0007669"/>
    <property type="project" value="UniProtKB-SubCell"/>
</dbReference>
<keyword evidence="2 9" id="KW-0808">Transferase</keyword>
<feature type="site" description="Transition state stabilizer" evidence="9">
    <location>
        <position position="28"/>
    </location>
</feature>
<dbReference type="Proteomes" id="UP000077405">
    <property type="component" value="Chromosome"/>
</dbReference>
<evidence type="ECO:0000256" key="6">
    <source>
        <dbReference type="ARBA" id="ARBA00022842"/>
    </source>
</evidence>